<dbReference type="EMBL" id="LR134479">
    <property type="protein sequence ID" value="VEI23510.1"/>
    <property type="molecule type" value="Genomic_DNA"/>
</dbReference>
<keyword evidence="1" id="KW-0472">Membrane</keyword>
<dbReference type="RefSeq" id="WP_126500286.1">
    <property type="nucleotide sequence ID" value="NZ_LR134479.1"/>
</dbReference>
<keyword evidence="1" id="KW-1133">Transmembrane helix</keyword>
<accession>A0A7Z9D592</accession>
<reference evidence="2 3" key="1">
    <citation type="submission" date="2018-12" db="EMBL/GenBank/DDBJ databases">
        <authorList>
            <consortium name="Pathogen Informatics"/>
        </authorList>
    </citation>
    <scope>NUCLEOTIDE SEQUENCE [LARGE SCALE GENOMIC DNA]</scope>
    <source>
        <strain evidence="2 3">NCTC10207</strain>
    </source>
</reference>
<gene>
    <name evidence="2" type="ORF">NCTC10207_01586</name>
</gene>
<evidence type="ECO:0000313" key="2">
    <source>
        <dbReference type="EMBL" id="VEI23510.1"/>
    </source>
</evidence>
<evidence type="ECO:0000256" key="1">
    <source>
        <dbReference type="SAM" id="Phobius"/>
    </source>
</evidence>
<organism evidence="2 3">
    <name type="scientific">Rothia aeria</name>
    <dbReference type="NCBI Taxonomy" id="172042"/>
    <lineage>
        <taxon>Bacteria</taxon>
        <taxon>Bacillati</taxon>
        <taxon>Actinomycetota</taxon>
        <taxon>Actinomycetes</taxon>
        <taxon>Micrococcales</taxon>
        <taxon>Micrococcaceae</taxon>
        <taxon>Rothia</taxon>
    </lineage>
</organism>
<dbReference type="Proteomes" id="UP000282386">
    <property type="component" value="Chromosome"/>
</dbReference>
<sequence>MNLYFIRAFLHPILVRHAAQAPTTPDGTVRVRMYWMHALPGFTSIFLGLLFMAFAVPAYLSSIGQLIITVLFALLFFIMGGIILLAWKNVYIQTGVDYVEQRLWVGVPVRIHFNKIDSFSYNPGNTQLTMSRGKLGGWLSLKTTDNRRIAFQPNYYRGERTIAAIAFRLYYGRWPSPTNPHDQQILVNTIADGSSKQYLIENSKGSELTL</sequence>
<dbReference type="AlphaFoldDB" id="A0A7Z9D592"/>
<protein>
    <submittedName>
        <fullName evidence="2">Uncharacterized protein</fullName>
    </submittedName>
</protein>
<keyword evidence="1" id="KW-0812">Transmembrane</keyword>
<proteinExistence type="predicted"/>
<evidence type="ECO:0000313" key="3">
    <source>
        <dbReference type="Proteomes" id="UP000282386"/>
    </source>
</evidence>
<feature type="transmembrane region" description="Helical" evidence="1">
    <location>
        <begin position="38"/>
        <end position="60"/>
    </location>
</feature>
<name>A0A7Z9D592_9MICC</name>
<feature type="transmembrane region" description="Helical" evidence="1">
    <location>
        <begin position="66"/>
        <end position="87"/>
    </location>
</feature>